<dbReference type="Pfam" id="PF01247">
    <property type="entry name" value="Ribosomal_L35Ae"/>
    <property type="match status" value="1"/>
</dbReference>
<dbReference type="InterPro" id="IPR009000">
    <property type="entry name" value="Transl_B-barrel_sf"/>
</dbReference>
<gene>
    <name evidence="4" type="ORF">LITE_LOCUS33253</name>
</gene>
<evidence type="ECO:0000313" key="5">
    <source>
        <dbReference type="Proteomes" id="UP001154282"/>
    </source>
</evidence>
<comment type="caution">
    <text evidence="4">The sequence shown here is derived from an EMBL/GenBank/DDBJ whole genome shotgun (WGS) entry which is preliminary data.</text>
</comment>
<dbReference type="GO" id="GO:0003735">
    <property type="term" value="F:structural constituent of ribosome"/>
    <property type="evidence" value="ECO:0007669"/>
    <property type="project" value="InterPro"/>
</dbReference>
<reference evidence="4" key="1">
    <citation type="submission" date="2022-08" db="EMBL/GenBank/DDBJ databases">
        <authorList>
            <person name="Gutierrez-Valencia J."/>
        </authorList>
    </citation>
    <scope>NUCLEOTIDE SEQUENCE</scope>
</reference>
<dbReference type="GO" id="GO:1990904">
    <property type="term" value="C:ribonucleoprotein complex"/>
    <property type="evidence" value="ECO:0007669"/>
    <property type="project" value="UniProtKB-KW"/>
</dbReference>
<comment type="similarity">
    <text evidence="1">Belongs to the eukaryotic ribosomal protein eL33 family.</text>
</comment>
<keyword evidence="2" id="KW-0689">Ribosomal protein</keyword>
<dbReference type="SUPFAM" id="SSF50447">
    <property type="entry name" value="Translation proteins"/>
    <property type="match status" value="1"/>
</dbReference>
<evidence type="ECO:0000313" key="4">
    <source>
        <dbReference type="EMBL" id="CAI0457750.1"/>
    </source>
</evidence>
<organism evidence="4 5">
    <name type="scientific">Linum tenue</name>
    <dbReference type="NCBI Taxonomy" id="586396"/>
    <lineage>
        <taxon>Eukaryota</taxon>
        <taxon>Viridiplantae</taxon>
        <taxon>Streptophyta</taxon>
        <taxon>Embryophyta</taxon>
        <taxon>Tracheophyta</taxon>
        <taxon>Spermatophyta</taxon>
        <taxon>Magnoliopsida</taxon>
        <taxon>eudicotyledons</taxon>
        <taxon>Gunneridae</taxon>
        <taxon>Pentapetalae</taxon>
        <taxon>rosids</taxon>
        <taxon>fabids</taxon>
        <taxon>Malpighiales</taxon>
        <taxon>Linaceae</taxon>
        <taxon>Linum</taxon>
    </lineage>
</organism>
<dbReference type="PANTHER" id="PTHR10902">
    <property type="entry name" value="60S RIBOSOMAL PROTEIN L35A"/>
    <property type="match status" value="1"/>
</dbReference>
<dbReference type="AlphaFoldDB" id="A0AAV0NGK1"/>
<dbReference type="InterPro" id="IPR001780">
    <property type="entry name" value="Ribosomal_eL33"/>
</dbReference>
<dbReference type="Gene3D" id="2.40.10.190">
    <property type="entry name" value="translation elongation factor selb, chain A, domain 4"/>
    <property type="match status" value="1"/>
</dbReference>
<evidence type="ECO:0000256" key="1">
    <source>
        <dbReference type="ARBA" id="ARBA00009269"/>
    </source>
</evidence>
<protein>
    <recommendedName>
        <fullName evidence="6">Ribosomal protein L35A</fullName>
    </recommendedName>
</protein>
<accession>A0AAV0NGK1</accession>
<evidence type="ECO:0000256" key="3">
    <source>
        <dbReference type="ARBA" id="ARBA00023274"/>
    </source>
</evidence>
<evidence type="ECO:0008006" key="6">
    <source>
        <dbReference type="Google" id="ProtNLM"/>
    </source>
</evidence>
<evidence type="ECO:0000256" key="2">
    <source>
        <dbReference type="ARBA" id="ARBA00022980"/>
    </source>
</evidence>
<name>A0AAV0NGK1_9ROSI</name>
<dbReference type="EMBL" id="CAMGYJ010000008">
    <property type="protein sequence ID" value="CAI0457750.1"/>
    <property type="molecule type" value="Genomic_DNA"/>
</dbReference>
<dbReference type="GO" id="GO:0005840">
    <property type="term" value="C:ribosome"/>
    <property type="evidence" value="ECO:0007669"/>
    <property type="project" value="UniProtKB-KW"/>
</dbReference>
<dbReference type="InterPro" id="IPR038661">
    <property type="entry name" value="Ribosomal_eL33_sf"/>
</dbReference>
<keyword evidence="5" id="KW-1185">Reference proteome</keyword>
<dbReference type="Proteomes" id="UP001154282">
    <property type="component" value="Unassembled WGS sequence"/>
</dbReference>
<sequence length="127" mass="14069">MIYCTNGWNFVGGNSKSKSNQYASTSLIQIEGVNTKKKVNWYQGKHLAYVYKAKVNTNRSHSRCIWGKVSRPHGKVALSELSSSPTCLPSPWAIRSLSSCIQVTSKLFKVNNIIRALTFSLNSSAVV</sequence>
<keyword evidence="3" id="KW-0687">Ribonucleoprotein</keyword>
<proteinExistence type="inferred from homology"/>
<dbReference type="GO" id="GO:0006412">
    <property type="term" value="P:translation"/>
    <property type="evidence" value="ECO:0007669"/>
    <property type="project" value="InterPro"/>
</dbReference>